<gene>
    <name evidence="2" type="ORF">XB16_0925</name>
</gene>
<dbReference type="EMBL" id="CP027843">
    <property type="protein sequence ID" value="AVQ11260.1"/>
    <property type="molecule type" value="Genomic_DNA"/>
</dbReference>
<feature type="transmembrane region" description="Helical" evidence="1">
    <location>
        <begin position="6"/>
        <end position="30"/>
    </location>
</feature>
<evidence type="ECO:0000256" key="1">
    <source>
        <dbReference type="SAM" id="Phobius"/>
    </source>
</evidence>
<sequence length="52" mass="6011">MYGILVIFFFWLAAGYFVFGITALLIIYLLGNFPLNKPKFNHQSKTKLSKPE</sequence>
<protein>
    <submittedName>
        <fullName evidence="2">Uncharacterized protein</fullName>
    </submittedName>
</protein>
<keyword evidence="1" id="KW-0472">Membrane</keyword>
<dbReference type="Proteomes" id="UP000033961">
    <property type="component" value="Chromosome I"/>
</dbReference>
<keyword evidence="1" id="KW-0812">Transmembrane</keyword>
<organism evidence="2 3">
    <name type="scientific">Leptospira santarosai</name>
    <dbReference type="NCBI Taxonomy" id="28183"/>
    <lineage>
        <taxon>Bacteria</taxon>
        <taxon>Pseudomonadati</taxon>
        <taxon>Spirochaetota</taxon>
        <taxon>Spirochaetia</taxon>
        <taxon>Leptospirales</taxon>
        <taxon>Leptospiraceae</taxon>
        <taxon>Leptospira</taxon>
    </lineage>
</organism>
<proteinExistence type="predicted"/>
<evidence type="ECO:0000313" key="2">
    <source>
        <dbReference type="EMBL" id="AVQ11260.1"/>
    </source>
</evidence>
<evidence type="ECO:0000313" key="3">
    <source>
        <dbReference type="Proteomes" id="UP000033961"/>
    </source>
</evidence>
<reference evidence="2 3" key="1">
    <citation type="journal article" date="2015" name="Genome Announc.">
        <title>Draft Genome Sequences of Leptospira santarosai Strains U160, U164, and U233, Isolated from Asymptomatic Cattle.</title>
        <authorList>
            <person name="Kremer F.S."/>
            <person name="Eslabao M.R."/>
            <person name="Provisor M."/>
            <person name="Woloski R.D."/>
            <person name="Ramires O.V."/>
            <person name="Moreno L.Z."/>
            <person name="Moreno A.M."/>
            <person name="Hamond C."/>
            <person name="Lilenbaum W."/>
            <person name="Dellagostin O.A."/>
        </authorList>
    </citation>
    <scope>NUCLEOTIDE SEQUENCE [LARGE SCALE GENOMIC DNA]</scope>
    <source>
        <strain evidence="2 3">U160</strain>
    </source>
</reference>
<keyword evidence="1" id="KW-1133">Transmembrane helix</keyword>
<dbReference type="AlphaFoldDB" id="A0A2P1QQR7"/>
<name>A0A2P1QQR7_9LEPT</name>
<accession>A0A2P1QQR7</accession>